<sequence length="648" mass="66459">MIETAPERVEPAPHPRRDPASSTPPPTKAPESLLNRIETADAARVILVAVGALAAWVARLEGAPGWALATIGTAVLAAGCWPIAVEAWGDLRERRMSMELSMLLAIAAAAVIGQWGTALLIALFVLVAEILEELCMERGRDALTGLMTFLPRTARVIIDGEQHETPIDDLAPGQVIALRPGGRVPADGVVRRGSADIDQSRITGESMPVTVSAGDPVPAGSITQGPLELEVTKAGEDSSFGRIIAAVRAAQDSRAPVHRLADVLAARIVYLALGLALLTLVVTRDTRATISVVIAAGACGVAAGTPLAVLASVARCARTGAFVKDGAHLESLSAVDTVVLDKTGTLTTGAPRVIALSPADGGAGAEDSMLRLAAAAEWNTEHPIGRAIVERARERGLALPSPESTRYTPGMGVEAIVEGRRVRVGRLDADQASRGLAGLTGPAEDLPAGTTAVQVVVDGATAGIILVADELREGAALMLSQIRDMGLDVLMLTGDAPSTAARIGAELGLAPERICAGLLPHDKGAIIGELRAAGHRVAMVGDGINDAPALSAADVGIAMGSGTDVAREAGDIVLVGSDPLSLARTIRIARRARRIIMANFIGTIAVDAVAMGLAALGMLGPIAAALVHVGSESAFILNSARLAPGPRR</sequence>
<feature type="region of interest" description="Disordered" evidence="7">
    <location>
        <begin position="1"/>
        <end position="31"/>
    </location>
</feature>
<dbReference type="InterPro" id="IPR051014">
    <property type="entry name" value="Cation_Transport_ATPase_IB"/>
</dbReference>
<dbReference type="NCBIfam" id="TIGR01512">
    <property type="entry name" value="ATPase-IB2_Cd"/>
    <property type="match status" value="1"/>
</dbReference>
<feature type="transmembrane region" description="Helical" evidence="6">
    <location>
        <begin position="104"/>
        <end position="131"/>
    </location>
</feature>
<feature type="transmembrane region" description="Helical" evidence="6">
    <location>
        <begin position="288"/>
        <end position="314"/>
    </location>
</feature>
<dbReference type="Proteomes" id="UP000504752">
    <property type="component" value="Chromosome"/>
</dbReference>
<dbReference type="InterPro" id="IPR023214">
    <property type="entry name" value="HAD_sf"/>
</dbReference>
<dbReference type="InterPro" id="IPR023299">
    <property type="entry name" value="ATPase_P-typ_cyto_dom_N"/>
</dbReference>
<keyword evidence="6" id="KW-0479">Metal-binding</keyword>
<dbReference type="AlphaFoldDB" id="A0A6M8B6I6"/>
<keyword evidence="6" id="KW-0547">Nucleotide-binding</keyword>
<dbReference type="NCBIfam" id="TIGR01525">
    <property type="entry name" value="ATPase-IB_hvy"/>
    <property type="match status" value="1"/>
</dbReference>
<dbReference type="GO" id="GO:0005886">
    <property type="term" value="C:plasma membrane"/>
    <property type="evidence" value="ECO:0007669"/>
    <property type="project" value="UniProtKB-SubCell"/>
</dbReference>
<keyword evidence="10" id="KW-1185">Reference proteome</keyword>
<dbReference type="Gene3D" id="2.70.150.10">
    <property type="entry name" value="Calcium-transporting ATPase, cytoplasmic transduction domain A"/>
    <property type="match status" value="1"/>
</dbReference>
<dbReference type="RefSeq" id="WP_159522169.1">
    <property type="nucleotide sequence ID" value="NZ_CP053642.1"/>
</dbReference>
<dbReference type="KEGG" id="amam:HPC72_08240"/>
<accession>A0A6M8B6I6</accession>
<evidence type="ECO:0000259" key="8">
    <source>
        <dbReference type="Pfam" id="PF00122"/>
    </source>
</evidence>
<feature type="transmembrane region" description="Helical" evidence="6">
    <location>
        <begin position="595"/>
        <end position="616"/>
    </location>
</feature>
<keyword evidence="4 6" id="KW-1133">Transmembrane helix</keyword>
<dbReference type="GO" id="GO:0005524">
    <property type="term" value="F:ATP binding"/>
    <property type="evidence" value="ECO:0007669"/>
    <property type="project" value="UniProtKB-UniRule"/>
</dbReference>
<feature type="domain" description="P-type ATPase A" evidence="8">
    <location>
        <begin position="150"/>
        <end position="247"/>
    </location>
</feature>
<protein>
    <submittedName>
        <fullName evidence="9">Cadmium-translocating P-type ATPase</fullName>
    </submittedName>
</protein>
<evidence type="ECO:0000256" key="3">
    <source>
        <dbReference type="ARBA" id="ARBA00022692"/>
    </source>
</evidence>
<dbReference type="InterPro" id="IPR027256">
    <property type="entry name" value="P-typ_ATPase_IB"/>
</dbReference>
<keyword evidence="6" id="KW-0067">ATP-binding</keyword>
<dbReference type="PANTHER" id="PTHR48085">
    <property type="entry name" value="CADMIUM/ZINC-TRANSPORTING ATPASE HMA2-RELATED"/>
    <property type="match status" value="1"/>
</dbReference>
<comment type="subcellular location">
    <subcellularLocation>
        <location evidence="1">Cell membrane</location>
        <topology evidence="1">Multi-pass membrane protein</topology>
    </subcellularLocation>
</comment>
<evidence type="ECO:0000256" key="2">
    <source>
        <dbReference type="ARBA" id="ARBA00006024"/>
    </source>
</evidence>
<gene>
    <name evidence="9" type="primary">cadA</name>
    <name evidence="9" type="ORF">HPC72_08240</name>
</gene>
<dbReference type="PANTHER" id="PTHR48085:SF5">
    <property type="entry name" value="CADMIUM_ZINC-TRANSPORTING ATPASE HMA4-RELATED"/>
    <property type="match status" value="1"/>
</dbReference>
<evidence type="ECO:0000256" key="6">
    <source>
        <dbReference type="RuleBase" id="RU362081"/>
    </source>
</evidence>
<evidence type="ECO:0000313" key="10">
    <source>
        <dbReference type="Proteomes" id="UP000504752"/>
    </source>
</evidence>
<dbReference type="InterPro" id="IPR018303">
    <property type="entry name" value="ATPase_P-typ_P_site"/>
</dbReference>
<dbReference type="InterPro" id="IPR008250">
    <property type="entry name" value="ATPase_P-typ_transduc_dom_A_sf"/>
</dbReference>
<dbReference type="Gene3D" id="3.40.1110.10">
    <property type="entry name" value="Calcium-transporting ATPase, cytoplasmic domain N"/>
    <property type="match status" value="1"/>
</dbReference>
<keyword evidence="5 6" id="KW-0472">Membrane</keyword>
<evidence type="ECO:0000256" key="7">
    <source>
        <dbReference type="SAM" id="MobiDB-lite"/>
    </source>
</evidence>
<dbReference type="InterPro" id="IPR036412">
    <property type="entry name" value="HAD-like_sf"/>
</dbReference>
<feature type="compositionally biased region" description="Basic and acidic residues" evidence="7">
    <location>
        <begin position="1"/>
        <end position="19"/>
    </location>
</feature>
<feature type="transmembrane region" description="Helical" evidence="6">
    <location>
        <begin position="264"/>
        <end position="282"/>
    </location>
</feature>
<dbReference type="GO" id="GO:0046872">
    <property type="term" value="F:metal ion binding"/>
    <property type="evidence" value="ECO:0007669"/>
    <property type="project" value="UniProtKB-KW"/>
</dbReference>
<reference evidence="9 10" key="1">
    <citation type="submission" date="2020-05" db="EMBL/GenBank/DDBJ databases">
        <title>Actinomyces sp. zg-325.</title>
        <authorList>
            <person name="Yang C."/>
        </authorList>
    </citation>
    <scope>NUCLEOTIDE SEQUENCE [LARGE SCALE GENOMIC DNA]</scope>
    <source>
        <strain evidence="10">zg-325</strain>
    </source>
</reference>
<dbReference type="InterPro" id="IPR001757">
    <property type="entry name" value="P_typ_ATPase"/>
</dbReference>
<dbReference type="PROSITE" id="PS01229">
    <property type="entry name" value="COF_2"/>
    <property type="match status" value="1"/>
</dbReference>
<keyword evidence="3 6" id="KW-0812">Transmembrane</keyword>
<proteinExistence type="inferred from homology"/>
<keyword evidence="6" id="KW-1003">Cell membrane</keyword>
<dbReference type="Gene3D" id="3.40.50.1000">
    <property type="entry name" value="HAD superfamily/HAD-like"/>
    <property type="match status" value="1"/>
</dbReference>
<dbReference type="GO" id="GO:0016887">
    <property type="term" value="F:ATP hydrolysis activity"/>
    <property type="evidence" value="ECO:0007669"/>
    <property type="project" value="InterPro"/>
</dbReference>
<dbReference type="PROSITE" id="PS00154">
    <property type="entry name" value="ATPASE_E1_E2"/>
    <property type="match status" value="1"/>
</dbReference>
<dbReference type="EMBL" id="CP053642">
    <property type="protein sequence ID" value="QKD80200.1"/>
    <property type="molecule type" value="Genomic_DNA"/>
</dbReference>
<name>A0A6M8B6I6_9ACTO</name>
<dbReference type="GO" id="GO:0015086">
    <property type="term" value="F:cadmium ion transmembrane transporter activity"/>
    <property type="evidence" value="ECO:0007669"/>
    <property type="project" value="TreeGrafter"/>
</dbReference>
<dbReference type="Pfam" id="PF00702">
    <property type="entry name" value="Hydrolase"/>
    <property type="match status" value="1"/>
</dbReference>
<dbReference type="InterPro" id="IPR059000">
    <property type="entry name" value="ATPase_P-type_domA"/>
</dbReference>
<dbReference type="GO" id="GO:0019829">
    <property type="term" value="F:ATPase-coupled monoatomic cation transmembrane transporter activity"/>
    <property type="evidence" value="ECO:0007669"/>
    <property type="project" value="InterPro"/>
</dbReference>
<feature type="transmembrane region" description="Helical" evidence="6">
    <location>
        <begin position="65"/>
        <end position="84"/>
    </location>
</feature>
<evidence type="ECO:0000256" key="1">
    <source>
        <dbReference type="ARBA" id="ARBA00004651"/>
    </source>
</evidence>
<comment type="similarity">
    <text evidence="2 6">Belongs to the cation transport ATPase (P-type) (TC 3.A.3) family. Type IB subfamily.</text>
</comment>
<organism evidence="9 10">
    <name type="scientific">Actinomyces marmotae</name>
    <dbReference type="NCBI Taxonomy" id="2737173"/>
    <lineage>
        <taxon>Bacteria</taxon>
        <taxon>Bacillati</taxon>
        <taxon>Actinomycetota</taxon>
        <taxon>Actinomycetes</taxon>
        <taxon>Actinomycetales</taxon>
        <taxon>Actinomycetaceae</taxon>
        <taxon>Actinomyces</taxon>
    </lineage>
</organism>
<dbReference type="SUPFAM" id="SSF81653">
    <property type="entry name" value="Calcium ATPase, transduction domain A"/>
    <property type="match status" value="1"/>
</dbReference>
<dbReference type="NCBIfam" id="TIGR01494">
    <property type="entry name" value="ATPase_P-type"/>
    <property type="match status" value="1"/>
</dbReference>
<dbReference type="PRINTS" id="PR00119">
    <property type="entry name" value="CATATPASE"/>
</dbReference>
<evidence type="ECO:0000256" key="5">
    <source>
        <dbReference type="ARBA" id="ARBA00023136"/>
    </source>
</evidence>
<dbReference type="Pfam" id="PF00122">
    <property type="entry name" value="E1-E2_ATPase"/>
    <property type="match status" value="1"/>
</dbReference>
<evidence type="ECO:0000313" key="9">
    <source>
        <dbReference type="EMBL" id="QKD80200.1"/>
    </source>
</evidence>
<evidence type="ECO:0000256" key="4">
    <source>
        <dbReference type="ARBA" id="ARBA00022989"/>
    </source>
</evidence>
<dbReference type="SUPFAM" id="SSF56784">
    <property type="entry name" value="HAD-like"/>
    <property type="match status" value="1"/>
</dbReference>